<accession>A0ABU6NMH0</accession>
<evidence type="ECO:0000313" key="1">
    <source>
        <dbReference type="EMBL" id="MED4129402.1"/>
    </source>
</evidence>
<keyword evidence="2" id="KW-1185">Reference proteome</keyword>
<protein>
    <submittedName>
        <fullName evidence="1">DUF2716 domain-containing protein</fullName>
    </submittedName>
</protein>
<comment type="caution">
    <text evidence="1">The sequence shown here is derived from an EMBL/GenBank/DDBJ whole genome shotgun (WGS) entry which is preliminary data.</text>
</comment>
<reference evidence="1 2" key="1">
    <citation type="submission" date="2023-03" db="EMBL/GenBank/DDBJ databases">
        <title>Bacillus Genome Sequencing.</title>
        <authorList>
            <person name="Dunlap C."/>
        </authorList>
    </citation>
    <scope>NUCLEOTIDE SEQUENCE [LARGE SCALE GENOMIC DNA]</scope>
    <source>
        <strain evidence="1 2">B-4107</strain>
    </source>
</reference>
<proteinExistence type="predicted"/>
<name>A0ABU6NMH0_9BACI</name>
<gene>
    <name evidence="1" type="ORF">P5F74_14775</name>
</gene>
<organism evidence="1 2">
    <name type="scientific">Shouchella miscanthi</name>
    <dbReference type="NCBI Taxonomy" id="2598861"/>
    <lineage>
        <taxon>Bacteria</taxon>
        <taxon>Bacillati</taxon>
        <taxon>Bacillota</taxon>
        <taxon>Bacilli</taxon>
        <taxon>Bacillales</taxon>
        <taxon>Bacillaceae</taxon>
        <taxon>Shouchella</taxon>
    </lineage>
</organism>
<sequence length="156" mass="18908">MNFNLMKKEQTEIVWNTIGENFGYPESQRSFKLPKPYIIFDISSKYSYETDELEDMVLTAMRACTRKNELIYAMDWQHECYEFDPRKPIERDEWKEWLVPLFPNGDYYIFIQKDLKWGYFGHPWKKEIGIFGDCFIKNFNGKNKVLDTIIKKKDKQ</sequence>
<dbReference type="Proteomes" id="UP001341820">
    <property type="component" value="Unassembled WGS sequence"/>
</dbReference>
<dbReference type="Pfam" id="PF10898">
    <property type="entry name" value="DUF2716"/>
    <property type="match status" value="1"/>
</dbReference>
<dbReference type="InterPro" id="IPR020323">
    <property type="entry name" value="DUF2716"/>
</dbReference>
<evidence type="ECO:0000313" key="2">
    <source>
        <dbReference type="Proteomes" id="UP001341820"/>
    </source>
</evidence>
<dbReference type="RefSeq" id="WP_144558344.1">
    <property type="nucleotide sequence ID" value="NZ_CP042163.1"/>
</dbReference>
<dbReference type="EMBL" id="JAROAS010000032">
    <property type="protein sequence ID" value="MED4129402.1"/>
    <property type="molecule type" value="Genomic_DNA"/>
</dbReference>